<proteinExistence type="inferred from homology"/>
<dbReference type="OrthoDB" id="443318at2759"/>
<gene>
    <name evidence="9" type="ORF">BJ878DRAFT_240394</name>
</gene>
<dbReference type="InterPro" id="IPR029058">
    <property type="entry name" value="AB_hydrolase_fold"/>
</dbReference>
<dbReference type="Gene3D" id="3.40.50.1820">
    <property type="entry name" value="alpha/beta hydrolase"/>
    <property type="match status" value="1"/>
</dbReference>
<dbReference type="Proteomes" id="UP000887226">
    <property type="component" value="Unassembled WGS sequence"/>
</dbReference>
<comment type="similarity">
    <text evidence="1 7">Belongs to the peptidase S10 family.</text>
</comment>
<dbReference type="GO" id="GO:0004185">
    <property type="term" value="F:serine-type carboxypeptidase activity"/>
    <property type="evidence" value="ECO:0007669"/>
    <property type="project" value="UniProtKB-UniRule"/>
</dbReference>
<organism evidence="9 10">
    <name type="scientific">Calycina marina</name>
    <dbReference type="NCBI Taxonomy" id="1763456"/>
    <lineage>
        <taxon>Eukaryota</taxon>
        <taxon>Fungi</taxon>
        <taxon>Dikarya</taxon>
        <taxon>Ascomycota</taxon>
        <taxon>Pezizomycotina</taxon>
        <taxon>Leotiomycetes</taxon>
        <taxon>Helotiales</taxon>
        <taxon>Pezizellaceae</taxon>
        <taxon>Calycina</taxon>
    </lineage>
</organism>
<keyword evidence="6" id="KW-0325">Glycoprotein</keyword>
<evidence type="ECO:0000256" key="3">
    <source>
        <dbReference type="ARBA" id="ARBA00022670"/>
    </source>
</evidence>
<evidence type="ECO:0000256" key="8">
    <source>
        <dbReference type="SAM" id="SignalP"/>
    </source>
</evidence>
<dbReference type="PROSITE" id="PS00560">
    <property type="entry name" value="CARBOXYPEPT_SER_HIS"/>
    <property type="match status" value="1"/>
</dbReference>
<dbReference type="GO" id="GO:0006508">
    <property type="term" value="P:proteolysis"/>
    <property type="evidence" value="ECO:0007669"/>
    <property type="project" value="UniProtKB-KW"/>
</dbReference>
<dbReference type="AlphaFoldDB" id="A0A9P7YWZ9"/>
<dbReference type="EC" id="3.4.16.-" evidence="7"/>
<dbReference type="PANTHER" id="PTHR11802">
    <property type="entry name" value="SERINE PROTEASE FAMILY S10 SERINE CARBOXYPEPTIDASE"/>
    <property type="match status" value="1"/>
</dbReference>
<evidence type="ECO:0000256" key="7">
    <source>
        <dbReference type="RuleBase" id="RU361156"/>
    </source>
</evidence>
<evidence type="ECO:0000313" key="9">
    <source>
        <dbReference type="EMBL" id="KAG9241270.1"/>
    </source>
</evidence>
<dbReference type="InterPro" id="IPR033124">
    <property type="entry name" value="Ser_caboxypep_his_AS"/>
</dbReference>
<evidence type="ECO:0000256" key="2">
    <source>
        <dbReference type="ARBA" id="ARBA00022645"/>
    </source>
</evidence>
<dbReference type="InterPro" id="IPR018202">
    <property type="entry name" value="Ser_caboxypep_ser_AS"/>
</dbReference>
<dbReference type="EMBL" id="MU254240">
    <property type="protein sequence ID" value="KAG9241270.1"/>
    <property type="molecule type" value="Genomic_DNA"/>
</dbReference>
<keyword evidence="5 7" id="KW-0378">Hydrolase</keyword>
<feature type="signal peptide" evidence="8">
    <location>
        <begin position="1"/>
        <end position="15"/>
    </location>
</feature>
<reference evidence="9" key="1">
    <citation type="journal article" date="2021" name="IMA Fungus">
        <title>Genomic characterization of three marine fungi, including Emericellopsis atlantica sp. nov. with signatures of a generalist lifestyle and marine biomass degradation.</title>
        <authorList>
            <person name="Hagestad O.C."/>
            <person name="Hou L."/>
            <person name="Andersen J.H."/>
            <person name="Hansen E.H."/>
            <person name="Altermark B."/>
            <person name="Li C."/>
            <person name="Kuhnert E."/>
            <person name="Cox R.J."/>
            <person name="Crous P.W."/>
            <person name="Spatafora J.W."/>
            <person name="Lail K."/>
            <person name="Amirebrahimi M."/>
            <person name="Lipzen A."/>
            <person name="Pangilinan J."/>
            <person name="Andreopoulos W."/>
            <person name="Hayes R.D."/>
            <person name="Ng V."/>
            <person name="Grigoriev I.V."/>
            <person name="Jackson S.A."/>
            <person name="Sutton T.D.S."/>
            <person name="Dobson A.D.W."/>
            <person name="Rama T."/>
        </authorList>
    </citation>
    <scope>NUCLEOTIDE SEQUENCE</scope>
    <source>
        <strain evidence="9">TRa3180A</strain>
    </source>
</reference>
<evidence type="ECO:0000256" key="5">
    <source>
        <dbReference type="ARBA" id="ARBA00022801"/>
    </source>
</evidence>
<dbReference type="Gene3D" id="1.10.287.410">
    <property type="match status" value="1"/>
</dbReference>
<dbReference type="PANTHER" id="PTHR11802:SF113">
    <property type="entry name" value="SERINE CARBOXYPEPTIDASE CTSA-4.1"/>
    <property type="match status" value="1"/>
</dbReference>
<sequence>MKLFSFLPVLGLVAASQMPLKDATSLSTSSGPSFSHSSDFTVLTHGDHPDHKISIKNHDSSDAVCDGATKGYSGYLSISDWKHFYFYYFDSRKDPVVDPLILWLNGGPGCSSMMGLFLELGPCRVNEHGNGTYSNPSSWIEEASVFFLDQPIGVGYSYADKGHGIEANGTFAASEDIYAFMQIWYKTFPESRSRPFHIAGESYGGHYIPIFAKHIVDENAKVKQEDTIPLESIMIGNGMFDPLRQLTSSWDITCTNVTGIGPILSETVCAEMSTHIPRCEKLWKAAYDYEDNLIGEVAKDYCWTNLEGPYERSGYNYYDVSKLCIGVMCYAEVDQIDKYLNSKFVRERLGIPEEFQRYEGCSEKVGRAYEAVGDMYYPTTGEVAALLNGGLRVLMYVGTYDWICNFVGNERWLDALEWRGRFGYRHAARYEQKPWMGGETWEYENLRYARVAGAGHMVPWDKPKEALHMVKAWLKNEKL</sequence>
<evidence type="ECO:0000256" key="6">
    <source>
        <dbReference type="ARBA" id="ARBA00023180"/>
    </source>
</evidence>
<keyword evidence="4 8" id="KW-0732">Signal</keyword>
<keyword evidence="10" id="KW-1185">Reference proteome</keyword>
<keyword evidence="2 7" id="KW-0121">Carboxypeptidase</keyword>
<comment type="caution">
    <text evidence="9">The sequence shown here is derived from an EMBL/GenBank/DDBJ whole genome shotgun (WGS) entry which is preliminary data.</text>
</comment>
<feature type="chain" id="PRO_5040469934" description="Carboxypeptidase" evidence="8">
    <location>
        <begin position="16"/>
        <end position="479"/>
    </location>
</feature>
<accession>A0A9P7YWZ9</accession>
<evidence type="ECO:0000313" key="10">
    <source>
        <dbReference type="Proteomes" id="UP000887226"/>
    </source>
</evidence>
<dbReference type="PRINTS" id="PR00724">
    <property type="entry name" value="CRBOXYPTASEC"/>
</dbReference>
<evidence type="ECO:0000256" key="1">
    <source>
        <dbReference type="ARBA" id="ARBA00009431"/>
    </source>
</evidence>
<dbReference type="Pfam" id="PF00450">
    <property type="entry name" value="Peptidase_S10"/>
    <property type="match status" value="1"/>
</dbReference>
<name>A0A9P7YWZ9_9HELO</name>
<dbReference type="PROSITE" id="PS00131">
    <property type="entry name" value="CARBOXYPEPT_SER_SER"/>
    <property type="match status" value="1"/>
</dbReference>
<protein>
    <recommendedName>
        <fullName evidence="7">Carboxypeptidase</fullName>
        <ecNumber evidence="7">3.4.16.-</ecNumber>
    </recommendedName>
</protein>
<evidence type="ECO:0000256" key="4">
    <source>
        <dbReference type="ARBA" id="ARBA00022729"/>
    </source>
</evidence>
<dbReference type="InterPro" id="IPR001563">
    <property type="entry name" value="Peptidase_S10"/>
</dbReference>
<dbReference type="SUPFAM" id="SSF53474">
    <property type="entry name" value="alpha/beta-Hydrolases"/>
    <property type="match status" value="1"/>
</dbReference>
<dbReference type="GO" id="GO:0000324">
    <property type="term" value="C:fungal-type vacuole"/>
    <property type="evidence" value="ECO:0007669"/>
    <property type="project" value="TreeGrafter"/>
</dbReference>
<keyword evidence="3 7" id="KW-0645">Protease</keyword>